<dbReference type="EMBL" id="GGEC01046077">
    <property type="protein sequence ID" value="MBX26561.1"/>
    <property type="molecule type" value="Transcribed_RNA"/>
</dbReference>
<proteinExistence type="predicted"/>
<evidence type="ECO:0000256" key="1">
    <source>
        <dbReference type="SAM" id="MobiDB-lite"/>
    </source>
</evidence>
<reference evidence="2" key="1">
    <citation type="submission" date="2018-02" db="EMBL/GenBank/DDBJ databases">
        <title>Rhizophora mucronata_Transcriptome.</title>
        <authorList>
            <person name="Meera S.P."/>
            <person name="Sreeshan A."/>
            <person name="Augustine A."/>
        </authorList>
    </citation>
    <scope>NUCLEOTIDE SEQUENCE</scope>
    <source>
        <tissue evidence="2">Leaf</tissue>
    </source>
</reference>
<feature type="compositionally biased region" description="Basic residues" evidence="1">
    <location>
        <begin position="1"/>
        <end position="11"/>
    </location>
</feature>
<accession>A0A2P2M8L0</accession>
<dbReference type="AlphaFoldDB" id="A0A2P2M8L0"/>
<protein>
    <submittedName>
        <fullName evidence="2">Sodium/hydrogen exchanger</fullName>
    </submittedName>
</protein>
<name>A0A2P2M8L0_RHIMU</name>
<sequence>MLPPHYKRKPCNHCSPQNSEISY</sequence>
<feature type="region of interest" description="Disordered" evidence="1">
    <location>
        <begin position="1"/>
        <end position="23"/>
    </location>
</feature>
<evidence type="ECO:0000313" key="2">
    <source>
        <dbReference type="EMBL" id="MBX26561.1"/>
    </source>
</evidence>
<organism evidence="2">
    <name type="scientific">Rhizophora mucronata</name>
    <name type="common">Asiatic mangrove</name>
    <dbReference type="NCBI Taxonomy" id="61149"/>
    <lineage>
        <taxon>Eukaryota</taxon>
        <taxon>Viridiplantae</taxon>
        <taxon>Streptophyta</taxon>
        <taxon>Embryophyta</taxon>
        <taxon>Tracheophyta</taxon>
        <taxon>Spermatophyta</taxon>
        <taxon>Magnoliopsida</taxon>
        <taxon>eudicotyledons</taxon>
        <taxon>Gunneridae</taxon>
        <taxon>Pentapetalae</taxon>
        <taxon>rosids</taxon>
        <taxon>fabids</taxon>
        <taxon>Malpighiales</taxon>
        <taxon>Rhizophoraceae</taxon>
        <taxon>Rhizophora</taxon>
    </lineage>
</organism>
<feature type="compositionally biased region" description="Polar residues" evidence="1">
    <location>
        <begin position="14"/>
        <end position="23"/>
    </location>
</feature>